<proteinExistence type="predicted"/>
<dbReference type="AlphaFoldDB" id="A0A543ITI9"/>
<name>A0A543ITI9_9ACTN</name>
<sequence length="126" mass="14209">MPYAAITFRVKPGHEEEISRIFAESPRLDSPIVRDEQGREVARLLGTAAFVKDDVLVRVIHYEGDFGAVGRHLARQRNIHQIEGRLQPYLAETRATETPEGFTAFFQNALMRCVFHAESEAQPMGA</sequence>
<evidence type="ECO:0000259" key="1">
    <source>
        <dbReference type="Pfam" id="PF04486"/>
    </source>
</evidence>
<protein>
    <submittedName>
        <fullName evidence="2">SchA/CurD like domain-containing protein</fullName>
    </submittedName>
</protein>
<comment type="caution">
    <text evidence="2">The sequence shown here is derived from an EMBL/GenBank/DDBJ whole genome shotgun (WGS) entry which is preliminary data.</text>
</comment>
<organism evidence="2 3">
    <name type="scientific">Thermopolyspora flexuosa</name>
    <dbReference type="NCBI Taxonomy" id="103836"/>
    <lineage>
        <taxon>Bacteria</taxon>
        <taxon>Bacillati</taxon>
        <taxon>Actinomycetota</taxon>
        <taxon>Actinomycetes</taxon>
        <taxon>Streptosporangiales</taxon>
        <taxon>Streptosporangiaceae</taxon>
        <taxon>Thermopolyspora</taxon>
    </lineage>
</organism>
<dbReference type="EMBL" id="VFPQ01000001">
    <property type="protein sequence ID" value="TQM73862.1"/>
    <property type="molecule type" value="Genomic_DNA"/>
</dbReference>
<dbReference type="OrthoDB" id="3853500at2"/>
<keyword evidence="3" id="KW-1185">Reference proteome</keyword>
<dbReference type="Pfam" id="PF04486">
    <property type="entry name" value="SchA_CurD"/>
    <property type="match status" value="1"/>
</dbReference>
<accession>A0A543ITI9</accession>
<evidence type="ECO:0000313" key="3">
    <source>
        <dbReference type="Proteomes" id="UP000319213"/>
    </source>
</evidence>
<feature type="domain" description="SchA/CurD-like" evidence="1">
    <location>
        <begin position="1"/>
        <end position="117"/>
    </location>
</feature>
<dbReference type="Proteomes" id="UP000319213">
    <property type="component" value="Unassembled WGS sequence"/>
</dbReference>
<dbReference type="InterPro" id="IPR007575">
    <property type="entry name" value="SchA_CurD-like"/>
</dbReference>
<reference evidence="2 3" key="1">
    <citation type="submission" date="2019-06" db="EMBL/GenBank/DDBJ databases">
        <title>Sequencing the genomes of 1000 actinobacteria strains.</title>
        <authorList>
            <person name="Klenk H.-P."/>
        </authorList>
    </citation>
    <scope>NUCLEOTIDE SEQUENCE [LARGE SCALE GENOMIC DNA]</scope>
    <source>
        <strain evidence="2 3">DSM 43186</strain>
    </source>
</reference>
<gene>
    <name evidence="2" type="ORF">FHX40_0517</name>
</gene>
<evidence type="ECO:0000313" key="2">
    <source>
        <dbReference type="EMBL" id="TQM73862.1"/>
    </source>
</evidence>
<dbReference type="RefSeq" id="WP_142258119.1">
    <property type="nucleotide sequence ID" value="NZ_BMPV01000004.1"/>
</dbReference>